<keyword evidence="3" id="KW-1185">Reference proteome</keyword>
<evidence type="ECO:0008006" key="4">
    <source>
        <dbReference type="Google" id="ProtNLM"/>
    </source>
</evidence>
<comment type="caution">
    <text evidence="2">The sequence shown here is derived from an EMBL/GenBank/DDBJ whole genome shotgun (WGS) entry which is preliminary data.</text>
</comment>
<reference evidence="2 3" key="2">
    <citation type="journal article" date="2021" name="Int. J. Syst. Evol. Microbiol.">
        <title>Roseibium litorale sp. nov., isolated from a tidal flat sediment and proposal for the reclassification of Labrenzia polysiphoniae as Roseibium polysiphoniae comb. nov.</title>
        <authorList>
            <person name="Liu Y."/>
            <person name="Pei T."/>
            <person name="Du J."/>
            <person name="Chao M."/>
            <person name="Deng M.R."/>
            <person name="Zhu H."/>
        </authorList>
    </citation>
    <scope>NUCLEOTIDE SEQUENCE [LARGE SCALE GENOMIC DNA]</scope>
    <source>
        <strain evidence="2 3">4C16A</strain>
    </source>
</reference>
<name>A0ABR9CJ83_9HYPH</name>
<dbReference type="Gene3D" id="2.40.50.230">
    <property type="entry name" value="Gp5 N-terminal domain"/>
    <property type="match status" value="1"/>
</dbReference>
<proteinExistence type="predicted"/>
<reference evidence="3" key="1">
    <citation type="submission" date="2020-09" db="EMBL/GenBank/DDBJ databases">
        <title>The genome sequence of strain Labrenzia suaedae 4C16A.</title>
        <authorList>
            <person name="Liu Y."/>
        </authorList>
    </citation>
    <scope>NUCLEOTIDE SEQUENCE [LARGE SCALE GENOMIC DNA]</scope>
    <source>
        <strain evidence="3">4C16A</strain>
    </source>
</reference>
<dbReference type="Proteomes" id="UP000632063">
    <property type="component" value="Unassembled WGS sequence"/>
</dbReference>
<dbReference type="RefSeq" id="WP_192147042.1">
    <property type="nucleotide sequence ID" value="NZ_JACYXI010000002.1"/>
</dbReference>
<organism evidence="2 3">
    <name type="scientific">Roseibium litorale</name>
    <dbReference type="NCBI Taxonomy" id="2803841"/>
    <lineage>
        <taxon>Bacteria</taxon>
        <taxon>Pseudomonadati</taxon>
        <taxon>Pseudomonadota</taxon>
        <taxon>Alphaproteobacteria</taxon>
        <taxon>Hyphomicrobiales</taxon>
        <taxon>Stappiaceae</taxon>
        <taxon>Roseibium</taxon>
    </lineage>
</organism>
<evidence type="ECO:0000256" key="1">
    <source>
        <dbReference type="SAM" id="MobiDB-lite"/>
    </source>
</evidence>
<gene>
    <name evidence="2" type="ORF">IG616_05040</name>
</gene>
<dbReference type="EMBL" id="JACYXI010000002">
    <property type="protein sequence ID" value="MBD8890900.1"/>
    <property type="molecule type" value="Genomic_DNA"/>
</dbReference>
<protein>
    <recommendedName>
        <fullName evidence="4">Phage baseplate assembly protein V</fullName>
    </recommendedName>
</protein>
<accession>A0ABR9CJ83</accession>
<feature type="region of interest" description="Disordered" evidence="1">
    <location>
        <begin position="154"/>
        <end position="177"/>
    </location>
</feature>
<dbReference type="InterPro" id="IPR037026">
    <property type="entry name" value="Vgr_OB-fold_dom_sf"/>
</dbReference>
<evidence type="ECO:0000313" key="3">
    <source>
        <dbReference type="Proteomes" id="UP000632063"/>
    </source>
</evidence>
<sequence>MLKPAVKRGWSMFDGYHDLQRRVADLEKRIENGVRKVRVKSYEGGKVVVEDDSGFVSAPIPQGSMSAGAWRIDAPAETGTQGLMFSDGDPANGVFVPMLPTQNAGNASTETGTMRLISPAGKVLTIDGDGFALEGDVKIQGRLDVSGAGVTHNGTNIGDDHKHTDVMPGPALTGPPV</sequence>
<evidence type="ECO:0000313" key="2">
    <source>
        <dbReference type="EMBL" id="MBD8890900.1"/>
    </source>
</evidence>